<dbReference type="InterPro" id="IPR019155">
    <property type="entry name" value="CLEC16A/TT9_N"/>
</dbReference>
<evidence type="ECO:0000256" key="3">
    <source>
        <dbReference type="SAM" id="Phobius"/>
    </source>
</evidence>
<evidence type="ECO:0000259" key="4">
    <source>
        <dbReference type="Pfam" id="PF09758"/>
    </source>
</evidence>
<dbReference type="GO" id="GO:1901096">
    <property type="term" value="P:regulation of autophagosome maturation"/>
    <property type="evidence" value="ECO:0007669"/>
    <property type="project" value="TreeGrafter"/>
</dbReference>
<dbReference type="PANTHER" id="PTHR21481">
    <property type="entry name" value="PROTEIN CLEC16A"/>
    <property type="match status" value="1"/>
</dbReference>
<dbReference type="GO" id="GO:0007034">
    <property type="term" value="P:vacuolar transport"/>
    <property type="evidence" value="ECO:0007669"/>
    <property type="project" value="TreeGrafter"/>
</dbReference>
<protein>
    <recommendedName>
        <fullName evidence="4">FPL domain-containing protein</fullName>
    </recommendedName>
</protein>
<evidence type="ECO:0000256" key="1">
    <source>
        <dbReference type="ARBA" id="ARBA00023006"/>
    </source>
</evidence>
<dbReference type="GO" id="GO:0006914">
    <property type="term" value="P:autophagy"/>
    <property type="evidence" value="ECO:0007669"/>
    <property type="project" value="UniProtKB-KW"/>
</dbReference>
<name>B7GAQ3_PHATC</name>
<organism evidence="5 6">
    <name type="scientific">Phaeodactylum tricornutum (strain CCAP 1055/1)</name>
    <dbReference type="NCBI Taxonomy" id="556484"/>
    <lineage>
        <taxon>Eukaryota</taxon>
        <taxon>Sar</taxon>
        <taxon>Stramenopiles</taxon>
        <taxon>Ochrophyta</taxon>
        <taxon>Bacillariophyta</taxon>
        <taxon>Bacillariophyceae</taxon>
        <taxon>Bacillariophycidae</taxon>
        <taxon>Naviculales</taxon>
        <taxon>Phaeodactylaceae</taxon>
        <taxon>Phaeodactylum</taxon>
    </lineage>
</organism>
<keyword evidence="1" id="KW-0072">Autophagy</keyword>
<feature type="domain" description="FPL" evidence="4">
    <location>
        <begin position="216"/>
        <end position="272"/>
    </location>
</feature>
<keyword evidence="3" id="KW-0472">Membrane</keyword>
<keyword evidence="3" id="KW-0812">Transmembrane</keyword>
<dbReference type="RefSeq" id="XP_002184235.1">
    <property type="nucleotide sequence ID" value="XM_002184199.1"/>
</dbReference>
<dbReference type="GO" id="GO:0016197">
    <property type="term" value="P:endosomal transport"/>
    <property type="evidence" value="ECO:0007669"/>
    <property type="project" value="TreeGrafter"/>
</dbReference>
<proteinExistence type="predicted"/>
<reference evidence="6" key="2">
    <citation type="submission" date="2008-08" db="EMBL/GenBank/DDBJ databases">
        <authorList>
            <consortium name="Diatom Consortium"/>
            <person name="Grigoriev I."/>
            <person name="Grimwood J."/>
            <person name="Kuo A."/>
            <person name="Otillar R.P."/>
            <person name="Salamov A."/>
            <person name="Detter J.C."/>
            <person name="Lindquist E."/>
            <person name="Shapiro H."/>
            <person name="Lucas S."/>
            <person name="Glavina del Rio T."/>
            <person name="Pitluck S."/>
            <person name="Rokhsar D."/>
            <person name="Bowler C."/>
        </authorList>
    </citation>
    <scope>GENOME REANNOTATION</scope>
    <source>
        <strain evidence="6">CCAP 1055/1</strain>
    </source>
</reference>
<dbReference type="EMBL" id="CM000624">
    <property type="protein sequence ID" value="EEC44413.1"/>
    <property type="molecule type" value="Genomic_DNA"/>
</dbReference>
<dbReference type="OrthoDB" id="197594at2759"/>
<feature type="compositionally biased region" description="Basic and acidic residues" evidence="2">
    <location>
        <begin position="163"/>
        <end position="176"/>
    </location>
</feature>
<dbReference type="PANTHER" id="PTHR21481:SF0">
    <property type="entry name" value="PROTEIN CLEC16A"/>
    <property type="match status" value="1"/>
</dbReference>
<dbReference type="KEGG" id="pti:PHATRDRAFT_49474"/>
<dbReference type="AlphaFoldDB" id="B7GAQ3"/>
<keyword evidence="3" id="KW-1133">Transmembrane helix</keyword>
<accession>B7GAQ3</accession>
<gene>
    <name evidence="5" type="ORF">PHATRDRAFT_49474</name>
</gene>
<dbReference type="InterPro" id="IPR039272">
    <property type="entry name" value="CLEC16A/TT9"/>
</dbReference>
<dbReference type="GO" id="GO:0005794">
    <property type="term" value="C:Golgi apparatus"/>
    <property type="evidence" value="ECO:0007669"/>
    <property type="project" value="TreeGrafter"/>
</dbReference>
<dbReference type="Proteomes" id="UP000000759">
    <property type="component" value="Chromosome 22"/>
</dbReference>
<dbReference type="GO" id="GO:0005770">
    <property type="term" value="C:late endosome"/>
    <property type="evidence" value="ECO:0007669"/>
    <property type="project" value="TreeGrafter"/>
</dbReference>
<evidence type="ECO:0000256" key="2">
    <source>
        <dbReference type="SAM" id="MobiDB-lite"/>
    </source>
</evidence>
<dbReference type="Pfam" id="PF09758">
    <property type="entry name" value="FPL"/>
    <property type="match status" value="1"/>
</dbReference>
<evidence type="ECO:0000313" key="5">
    <source>
        <dbReference type="EMBL" id="EEC44413.1"/>
    </source>
</evidence>
<evidence type="ECO:0000313" key="6">
    <source>
        <dbReference type="Proteomes" id="UP000000759"/>
    </source>
</evidence>
<keyword evidence="6" id="KW-1185">Reference proteome</keyword>
<feature type="transmembrane region" description="Helical" evidence="3">
    <location>
        <begin position="23"/>
        <end position="46"/>
    </location>
</feature>
<dbReference type="PaxDb" id="2850-Phatr49474"/>
<feature type="region of interest" description="Disordered" evidence="2">
    <location>
        <begin position="163"/>
        <end position="182"/>
    </location>
</feature>
<sequence>MDMTTQSKNPLSAQTSLNPLKGVLYPIQLQLGQGVVVLSIATSVFLWEVSYYAFWITMTCFAGSLVICWVPWGWVLRWIFRIAVACHLRAVDDDCGSILVVCGRPEPNGGGKGECRFTDIPLPTLYAEAYDPDTATPVTITERKFGQNLSGDMIPVREVQAAEAKKESTGSSESKKRGFLRSRRRNGACTEWSELTISLPLASDTLINFRLLYRSPLVKTQVLHTVTLLVSGVRDPSALYFILSQNCINALIACTLPPALETTPALYVGLINLGGSPPQLFPFLAVHEPTNDHVHFPLSSVTLETATSACAYAQSNAYVYFTCLNLIVDLMQNQYAPIREWIRGAEREQCLLASHLAALLRRMYQRIANLATGPVVDDVRSNAIVSQLTVNGLHEELDALNDVFFCGIQGLNVRLCEDFLQTVVFVLFCLDCYHHKKAKSLMVGIVDADVIPEKEPQAQVTVFVSAKLFQRLEYAPLVHMLAVALLHSRSAPFWTSTQPQGTRSPDYIFTSALDSMGSSGIVENVSPGFDECDAEKLDSFHRLATCFPTGIAFEDCKFHQH</sequence>
<dbReference type="GeneID" id="7195825"/>
<dbReference type="InParanoid" id="B7GAQ3"/>
<reference evidence="5 6" key="1">
    <citation type="journal article" date="2008" name="Nature">
        <title>The Phaeodactylum genome reveals the evolutionary history of diatom genomes.</title>
        <authorList>
            <person name="Bowler C."/>
            <person name="Allen A.E."/>
            <person name="Badger J.H."/>
            <person name="Grimwood J."/>
            <person name="Jabbari K."/>
            <person name="Kuo A."/>
            <person name="Maheswari U."/>
            <person name="Martens C."/>
            <person name="Maumus F."/>
            <person name="Otillar R.P."/>
            <person name="Rayko E."/>
            <person name="Salamov A."/>
            <person name="Vandepoele K."/>
            <person name="Beszteri B."/>
            <person name="Gruber A."/>
            <person name="Heijde M."/>
            <person name="Katinka M."/>
            <person name="Mock T."/>
            <person name="Valentin K."/>
            <person name="Verret F."/>
            <person name="Berges J.A."/>
            <person name="Brownlee C."/>
            <person name="Cadoret J.P."/>
            <person name="Chiovitti A."/>
            <person name="Choi C.J."/>
            <person name="Coesel S."/>
            <person name="De Martino A."/>
            <person name="Detter J.C."/>
            <person name="Durkin C."/>
            <person name="Falciatore A."/>
            <person name="Fournet J."/>
            <person name="Haruta M."/>
            <person name="Huysman M.J."/>
            <person name="Jenkins B.D."/>
            <person name="Jiroutova K."/>
            <person name="Jorgensen R.E."/>
            <person name="Joubert Y."/>
            <person name="Kaplan A."/>
            <person name="Kroger N."/>
            <person name="Kroth P.G."/>
            <person name="La Roche J."/>
            <person name="Lindquist E."/>
            <person name="Lommer M."/>
            <person name="Martin-Jezequel V."/>
            <person name="Lopez P.J."/>
            <person name="Lucas S."/>
            <person name="Mangogna M."/>
            <person name="McGinnis K."/>
            <person name="Medlin L.K."/>
            <person name="Montsant A."/>
            <person name="Oudot-Le Secq M.P."/>
            <person name="Napoli C."/>
            <person name="Obornik M."/>
            <person name="Parker M.S."/>
            <person name="Petit J.L."/>
            <person name="Porcel B.M."/>
            <person name="Poulsen N."/>
            <person name="Robison M."/>
            <person name="Rychlewski L."/>
            <person name="Rynearson T.A."/>
            <person name="Schmutz J."/>
            <person name="Shapiro H."/>
            <person name="Siaut M."/>
            <person name="Stanley M."/>
            <person name="Sussman M.R."/>
            <person name="Taylor A.R."/>
            <person name="Vardi A."/>
            <person name="von Dassow P."/>
            <person name="Vyverman W."/>
            <person name="Willis A."/>
            <person name="Wyrwicz L.S."/>
            <person name="Rokhsar D.S."/>
            <person name="Weissenbach J."/>
            <person name="Armbrust E.V."/>
            <person name="Green B.R."/>
            <person name="Van de Peer Y."/>
            <person name="Grigoriev I.V."/>
        </authorList>
    </citation>
    <scope>NUCLEOTIDE SEQUENCE [LARGE SCALE GENOMIC DNA]</scope>
    <source>
        <strain evidence="5 6">CCAP 1055/1</strain>
    </source>
</reference>
<feature type="transmembrane region" description="Helical" evidence="3">
    <location>
        <begin position="52"/>
        <end position="72"/>
    </location>
</feature>